<organism evidence="3 4">
    <name type="scientific">Streptomyces antnestii</name>
    <dbReference type="NCBI Taxonomy" id="2494256"/>
    <lineage>
        <taxon>Bacteria</taxon>
        <taxon>Bacillati</taxon>
        <taxon>Actinomycetota</taxon>
        <taxon>Actinomycetes</taxon>
        <taxon>Kitasatosporales</taxon>
        <taxon>Streptomycetaceae</taxon>
        <taxon>Streptomyces</taxon>
    </lineage>
</organism>
<evidence type="ECO:0000256" key="1">
    <source>
        <dbReference type="SAM" id="Phobius"/>
    </source>
</evidence>
<feature type="transmembrane region" description="Helical" evidence="1">
    <location>
        <begin position="210"/>
        <end position="229"/>
    </location>
</feature>
<evidence type="ECO:0000313" key="3">
    <source>
        <dbReference type="EMBL" id="RVU20452.1"/>
    </source>
</evidence>
<accession>A0A3S2VBE0</accession>
<keyword evidence="3" id="KW-0808">Transferase</keyword>
<gene>
    <name evidence="3" type="ORF">EOT10_27665</name>
</gene>
<dbReference type="EMBL" id="RZYA01000015">
    <property type="protein sequence ID" value="RVU20452.1"/>
    <property type="molecule type" value="Genomic_DNA"/>
</dbReference>
<keyword evidence="1" id="KW-0472">Membrane</keyword>
<feature type="transmembrane region" description="Helical" evidence="1">
    <location>
        <begin position="310"/>
        <end position="332"/>
    </location>
</feature>
<keyword evidence="1" id="KW-1133">Transmembrane helix</keyword>
<dbReference type="InterPro" id="IPR016181">
    <property type="entry name" value="Acyl_CoA_acyltransferase"/>
</dbReference>
<feature type="transmembrane region" description="Helical" evidence="1">
    <location>
        <begin position="241"/>
        <end position="263"/>
    </location>
</feature>
<comment type="caution">
    <text evidence="3">The sequence shown here is derived from an EMBL/GenBank/DDBJ whole genome shotgun (WGS) entry which is preliminary data.</text>
</comment>
<dbReference type="Pfam" id="PF24838">
    <property type="entry name" value="8xMP"/>
    <property type="match status" value="1"/>
</dbReference>
<dbReference type="InterPro" id="IPR056918">
    <property type="entry name" value="8xMP"/>
</dbReference>
<sequence>MSTAGAATIEIVRAREAHLRSIVELAEDRRLDVTDPQRAGRDGFLVSNYTLSDYRARLTTAEHFWVAVKGTEVLGYLLAYSDTQIEPDEWLNHRIKSTLGAFLVIKQICVSRKAARSGVASRLYHHVLEQWQTSPVIAAVVSEPYNKASTLFHRKLGFEELTRLTPPDGKQRMVWVWRKPREAMLQAQYGVAIDLYKHEDNTNWNKLNNFFYITAGLAAALGFTLGNGGRPANSVEGISRSLAIIICVIGLGSSLAFSQMLRYGRRYLSARKRAAMELEEYMAWHGGQRIVGREAETDGNAWLKQSPTGLIMMLLPALVALCWSAMTVVLVVG</sequence>
<dbReference type="SUPFAM" id="SSF55729">
    <property type="entry name" value="Acyl-CoA N-acyltransferases (Nat)"/>
    <property type="match status" value="1"/>
</dbReference>
<evidence type="ECO:0000313" key="4">
    <source>
        <dbReference type="Proteomes" id="UP000283128"/>
    </source>
</evidence>
<dbReference type="Proteomes" id="UP000283128">
    <property type="component" value="Unassembled WGS sequence"/>
</dbReference>
<protein>
    <submittedName>
        <fullName evidence="3">GNAT family N-acetyltransferase</fullName>
    </submittedName>
</protein>
<dbReference type="OrthoDB" id="6182349at2"/>
<feature type="domain" description="N-acetyltransferase" evidence="2">
    <location>
        <begin position="9"/>
        <end position="182"/>
    </location>
</feature>
<dbReference type="GO" id="GO:0016747">
    <property type="term" value="F:acyltransferase activity, transferring groups other than amino-acyl groups"/>
    <property type="evidence" value="ECO:0007669"/>
    <property type="project" value="InterPro"/>
</dbReference>
<proteinExistence type="predicted"/>
<dbReference type="AlphaFoldDB" id="A0A3S2VBE0"/>
<keyword evidence="4" id="KW-1185">Reference proteome</keyword>
<name>A0A3S2VBE0_9ACTN</name>
<dbReference type="InterPro" id="IPR000182">
    <property type="entry name" value="GNAT_dom"/>
</dbReference>
<dbReference type="Gene3D" id="3.40.630.30">
    <property type="match status" value="1"/>
</dbReference>
<dbReference type="PROSITE" id="PS51186">
    <property type="entry name" value="GNAT"/>
    <property type="match status" value="1"/>
</dbReference>
<dbReference type="RefSeq" id="WP_127831059.1">
    <property type="nucleotide sequence ID" value="NZ_RZYA01000015.1"/>
</dbReference>
<reference evidence="3 4" key="1">
    <citation type="submission" date="2019-01" db="EMBL/GenBank/DDBJ databases">
        <title>Genome sequences of Streptomyces and Rhizobium isolates collected from root and soil.</title>
        <authorList>
            <person name="Chhettri S."/>
            <person name="Sevigny J.L."/>
            <person name="Sen A."/>
            <person name="Ennis N."/>
            <person name="Tisa L."/>
        </authorList>
    </citation>
    <scope>NUCLEOTIDE SEQUENCE [LARGE SCALE GENOMIC DNA]</scope>
    <source>
        <strain evidence="3 4">San01</strain>
    </source>
</reference>
<evidence type="ECO:0000259" key="2">
    <source>
        <dbReference type="PROSITE" id="PS51186"/>
    </source>
</evidence>
<dbReference type="Pfam" id="PF00583">
    <property type="entry name" value="Acetyltransf_1"/>
    <property type="match status" value="1"/>
</dbReference>
<keyword evidence="1" id="KW-0812">Transmembrane</keyword>